<feature type="region of interest" description="Disordered" evidence="1">
    <location>
        <begin position="102"/>
        <end position="123"/>
    </location>
</feature>
<organism evidence="3 4">
    <name type="scientific">Melipona bicolor</name>
    <dbReference type="NCBI Taxonomy" id="60889"/>
    <lineage>
        <taxon>Eukaryota</taxon>
        <taxon>Metazoa</taxon>
        <taxon>Ecdysozoa</taxon>
        <taxon>Arthropoda</taxon>
        <taxon>Hexapoda</taxon>
        <taxon>Insecta</taxon>
        <taxon>Pterygota</taxon>
        <taxon>Neoptera</taxon>
        <taxon>Endopterygota</taxon>
        <taxon>Hymenoptera</taxon>
        <taxon>Apocrita</taxon>
        <taxon>Aculeata</taxon>
        <taxon>Apoidea</taxon>
        <taxon>Anthophila</taxon>
        <taxon>Apidae</taxon>
        <taxon>Melipona</taxon>
    </lineage>
</organism>
<keyword evidence="2" id="KW-0732">Signal</keyword>
<feature type="compositionally biased region" description="Acidic residues" evidence="1">
    <location>
        <begin position="102"/>
        <end position="114"/>
    </location>
</feature>
<protein>
    <recommendedName>
        <fullName evidence="5">Secreted protein</fullName>
    </recommendedName>
</protein>
<sequence>MAVSLSPCIFMRPFAAALTFGCYVFVGRNCASTDYERNFFSTCSSSEVWLFQSKGPKVVVLYCVPWGTNQDPVEWQPHDIYGCIYARENTTSVQNLRRLCEGEDSEDDQEEEEAVPSSELPAAKTSSPFFGDLSADRGVFQVGVFLILVKTTV</sequence>
<dbReference type="Proteomes" id="UP001177670">
    <property type="component" value="Unassembled WGS sequence"/>
</dbReference>
<reference evidence="3" key="1">
    <citation type="submission" date="2021-10" db="EMBL/GenBank/DDBJ databases">
        <title>Melipona bicolor Genome sequencing and assembly.</title>
        <authorList>
            <person name="Araujo N.S."/>
            <person name="Arias M.C."/>
        </authorList>
    </citation>
    <scope>NUCLEOTIDE SEQUENCE</scope>
    <source>
        <strain evidence="3">USP_2M_L1-L4_2017</strain>
        <tissue evidence="3">Whole body</tissue>
    </source>
</reference>
<evidence type="ECO:0000313" key="3">
    <source>
        <dbReference type="EMBL" id="KAK1121118.1"/>
    </source>
</evidence>
<evidence type="ECO:0000256" key="2">
    <source>
        <dbReference type="SAM" id="SignalP"/>
    </source>
</evidence>
<gene>
    <name evidence="3" type="ORF">K0M31_010897</name>
</gene>
<keyword evidence="4" id="KW-1185">Reference proteome</keyword>
<accession>A0AA40FLI2</accession>
<evidence type="ECO:0008006" key="5">
    <source>
        <dbReference type="Google" id="ProtNLM"/>
    </source>
</evidence>
<comment type="caution">
    <text evidence="3">The sequence shown here is derived from an EMBL/GenBank/DDBJ whole genome shotgun (WGS) entry which is preliminary data.</text>
</comment>
<name>A0AA40FLI2_9HYME</name>
<feature type="signal peptide" evidence="2">
    <location>
        <begin position="1"/>
        <end position="17"/>
    </location>
</feature>
<evidence type="ECO:0000313" key="4">
    <source>
        <dbReference type="Proteomes" id="UP001177670"/>
    </source>
</evidence>
<proteinExistence type="predicted"/>
<dbReference type="AlphaFoldDB" id="A0AA40FLI2"/>
<feature type="chain" id="PRO_5041220271" description="Secreted protein" evidence="2">
    <location>
        <begin position="18"/>
        <end position="153"/>
    </location>
</feature>
<dbReference type="EMBL" id="JAHYIQ010000028">
    <property type="protein sequence ID" value="KAK1121118.1"/>
    <property type="molecule type" value="Genomic_DNA"/>
</dbReference>
<evidence type="ECO:0000256" key="1">
    <source>
        <dbReference type="SAM" id="MobiDB-lite"/>
    </source>
</evidence>